<sequence length="149" mass="17453">MDHEKDIIEHHLFSDTSRYQDIMDLPRHQSKAHLPMSQHDRAGQFAPFSALTGYHHLIDQTAQHYKNKQYQTRQQALEIRQSLNKLSKQSPVEVNYFNAESGFYETIKTHLMQINWLAGTATFIDHQNPQQQYQIPLANIRAVRNLPQS</sequence>
<dbReference type="HOGENOM" id="CLU_131538_1_0_9"/>
<dbReference type="STRING" id="575594.HMPREF0501_00268"/>
<dbReference type="eggNOG" id="ENOG5032SWG">
    <property type="taxonomic scope" value="Bacteria"/>
</dbReference>
<gene>
    <name evidence="1" type="ORF">HMPREF0501_00268</name>
</gene>
<organism evidence="1 2">
    <name type="scientific">Limosilactobacillus coleohominis 101-4-CHN</name>
    <dbReference type="NCBI Taxonomy" id="575594"/>
    <lineage>
        <taxon>Bacteria</taxon>
        <taxon>Bacillati</taxon>
        <taxon>Bacillota</taxon>
        <taxon>Bacilli</taxon>
        <taxon>Lactobacillales</taxon>
        <taxon>Lactobacillaceae</taxon>
        <taxon>Limosilactobacillus</taxon>
    </lineage>
</organism>
<evidence type="ECO:0008006" key="3">
    <source>
        <dbReference type="Google" id="ProtNLM"/>
    </source>
</evidence>
<reference evidence="1 2" key="1">
    <citation type="submission" date="2009-06" db="EMBL/GenBank/DDBJ databases">
        <title>The Genome Sequence of Lactobacillus coleohominis strain 101-4-CHN.</title>
        <authorList>
            <consortium name="The Broad Institute Genome Sequencing Platform"/>
            <person name="Ward D."/>
            <person name="Young S.K."/>
            <person name="Zeng Q."/>
            <person name="Koehrsen M."/>
            <person name="Alvarado L."/>
            <person name="Berlin A."/>
            <person name="Borenstein D."/>
            <person name="Chen Z."/>
            <person name="Engels R."/>
            <person name="Freedman E."/>
            <person name="Gellesch M."/>
            <person name="Goldberg J."/>
            <person name="Griggs A."/>
            <person name="Gujja S."/>
            <person name="Heiman D."/>
            <person name="Hepburn T."/>
            <person name="Howarth C."/>
            <person name="Jen D."/>
            <person name="Larson L."/>
            <person name="Lewis B."/>
            <person name="Mehta T."/>
            <person name="Park D."/>
            <person name="Pearson M."/>
            <person name="Roberts A."/>
            <person name="Saif S."/>
            <person name="Shea T."/>
            <person name="Shenoy N."/>
            <person name="Sisk P."/>
            <person name="Stolte C."/>
            <person name="Sykes S."/>
            <person name="Walk T."/>
            <person name="White J."/>
            <person name="Yandava C."/>
            <person name="Liu Y."/>
            <person name="Xu Q."/>
            <person name="Lander E."/>
            <person name="Nusbaum C."/>
            <person name="Galagan J."/>
            <person name="Birren B."/>
        </authorList>
    </citation>
    <scope>NUCLEOTIDE SEQUENCE [LARGE SCALE GENOMIC DNA]</scope>
    <source>
        <strain evidence="1 2">101-4-CHN</strain>
    </source>
</reference>
<evidence type="ECO:0000313" key="1">
    <source>
        <dbReference type="EMBL" id="EEU30863.1"/>
    </source>
</evidence>
<dbReference type="AlphaFoldDB" id="C7XUA2"/>
<dbReference type="RefSeq" id="WP_006916015.1">
    <property type="nucleotide sequence ID" value="NZ_GG698802.1"/>
</dbReference>
<accession>C7XUA2</accession>
<proteinExistence type="predicted"/>
<protein>
    <recommendedName>
        <fullName evidence="3">YolD-like protein</fullName>
    </recommendedName>
</protein>
<keyword evidence="2" id="KW-1185">Reference proteome</keyword>
<dbReference type="EMBL" id="GG698802">
    <property type="protein sequence ID" value="EEU30863.1"/>
    <property type="molecule type" value="Genomic_DNA"/>
</dbReference>
<name>C7XUA2_9LACO</name>
<dbReference type="OrthoDB" id="361760at2"/>
<dbReference type="Proteomes" id="UP000003987">
    <property type="component" value="Unassembled WGS sequence"/>
</dbReference>
<evidence type="ECO:0000313" key="2">
    <source>
        <dbReference type="Proteomes" id="UP000003987"/>
    </source>
</evidence>